<dbReference type="InterPro" id="IPR013517">
    <property type="entry name" value="FG-GAP"/>
</dbReference>
<dbReference type="AlphaFoldDB" id="A0A814SH57"/>
<keyword evidence="1" id="KW-0732">Signal</keyword>
<organism evidence="4 5">
    <name type="scientific">Adineta steineri</name>
    <dbReference type="NCBI Taxonomy" id="433720"/>
    <lineage>
        <taxon>Eukaryota</taxon>
        <taxon>Metazoa</taxon>
        <taxon>Spiralia</taxon>
        <taxon>Gnathifera</taxon>
        <taxon>Rotifera</taxon>
        <taxon>Eurotatoria</taxon>
        <taxon>Bdelloidea</taxon>
        <taxon>Adinetida</taxon>
        <taxon>Adinetidae</taxon>
        <taxon>Adineta</taxon>
    </lineage>
</organism>
<proteinExistence type="predicted"/>
<evidence type="ECO:0000313" key="5">
    <source>
        <dbReference type="Proteomes" id="UP000663860"/>
    </source>
</evidence>
<keyword evidence="2" id="KW-0472">Membrane</keyword>
<dbReference type="InterPro" id="IPR000157">
    <property type="entry name" value="TIR_dom"/>
</dbReference>
<dbReference type="EMBL" id="CAJNOE010000321">
    <property type="protein sequence ID" value="CAF1147250.1"/>
    <property type="molecule type" value="Genomic_DNA"/>
</dbReference>
<evidence type="ECO:0000256" key="2">
    <source>
        <dbReference type="SAM" id="Phobius"/>
    </source>
</evidence>
<feature type="domain" description="TIR" evidence="3">
    <location>
        <begin position="333"/>
        <end position="425"/>
    </location>
</feature>
<dbReference type="SUPFAM" id="SSF69318">
    <property type="entry name" value="Integrin alpha N-terminal domain"/>
    <property type="match status" value="1"/>
</dbReference>
<dbReference type="InterPro" id="IPR028994">
    <property type="entry name" value="Integrin_alpha_N"/>
</dbReference>
<keyword evidence="2" id="KW-0812">Transmembrane</keyword>
<dbReference type="Pfam" id="PF13676">
    <property type="entry name" value="TIR_2"/>
    <property type="match status" value="1"/>
</dbReference>
<evidence type="ECO:0000313" key="4">
    <source>
        <dbReference type="EMBL" id="CAF1147250.1"/>
    </source>
</evidence>
<gene>
    <name evidence="4" type="ORF">IZO911_LOCUS25569</name>
</gene>
<reference evidence="4" key="1">
    <citation type="submission" date="2021-02" db="EMBL/GenBank/DDBJ databases">
        <authorList>
            <person name="Nowell W R."/>
        </authorList>
    </citation>
    <scope>NUCLEOTIDE SEQUENCE</scope>
</reference>
<evidence type="ECO:0000259" key="3">
    <source>
        <dbReference type="Pfam" id="PF13676"/>
    </source>
</evidence>
<dbReference type="Pfam" id="PF13517">
    <property type="entry name" value="FG-GAP_3"/>
    <property type="match status" value="1"/>
</dbReference>
<protein>
    <recommendedName>
        <fullName evidence="3">TIR domain-containing protein</fullName>
    </recommendedName>
</protein>
<dbReference type="Proteomes" id="UP000663860">
    <property type="component" value="Unassembled WGS sequence"/>
</dbReference>
<dbReference type="SUPFAM" id="SSF52200">
    <property type="entry name" value="Toll/Interleukin receptor TIR domain"/>
    <property type="match status" value="1"/>
</dbReference>
<dbReference type="InterPro" id="IPR035897">
    <property type="entry name" value="Toll_tir_struct_dom_sf"/>
</dbReference>
<keyword evidence="2" id="KW-1133">Transmembrane helix</keyword>
<evidence type="ECO:0000256" key="1">
    <source>
        <dbReference type="ARBA" id="ARBA00022729"/>
    </source>
</evidence>
<sequence length="543" mass="61687">MADNTISSIGSFANQRSSVNLLVPRKKIVTKYKDSMPQNTSVQIESSWSWKSFVAFGIFTIISMITAILVVCLTTSGKRDNPCPIVYKTMPDNLVNQNSRPQSVASGEFNGDGKIDIVVVNTGIDSMTIFFGIGDGKFTNDTQYSTGIGSKPYSVAVGAFGRALISLAISNEQSEEKKKLILDTCETLYKWRMEAEQYLDLVFDGIHLSEVLKLLHRAFTNTYIIKYILGNENNEKPTPIQYFTQLFLSIYGVLLDPELDELEKRAVKYLLKILLQISSYPEYLKELIDNNQFCIIIESLANHPKRDDAKRIWCNIQQMISPNESKKEMSSMIYISYEYTNEEFVKELCKKITIPIWVDYENVELCDDMWEYLYPIITWATTVVTLISTAYGESMDKFQELSYIISANKLKDAKKALIVVTIEHNFNFKQSRMKDLLHDKIMIPYENNISYMISKVCERLVVSKKSMIKCLQCQVKNIRKKTADFSNFSAHSNSTIMKSVSTNDSSSAATNASILIATKKYRSYPIVANLSIQTGCAGRSNWI</sequence>
<dbReference type="GO" id="GO:0007165">
    <property type="term" value="P:signal transduction"/>
    <property type="evidence" value="ECO:0007669"/>
    <property type="project" value="InterPro"/>
</dbReference>
<name>A0A814SH57_9BILA</name>
<accession>A0A814SH57</accession>
<comment type="caution">
    <text evidence="4">The sequence shown here is derived from an EMBL/GenBank/DDBJ whole genome shotgun (WGS) entry which is preliminary data.</text>
</comment>
<feature type="transmembrane region" description="Helical" evidence="2">
    <location>
        <begin position="53"/>
        <end position="73"/>
    </location>
</feature>